<dbReference type="EMBL" id="JACAQR010000012">
    <property type="protein sequence ID" value="NWD42033.1"/>
    <property type="molecule type" value="Genomic_DNA"/>
</dbReference>
<evidence type="ECO:0000313" key="6">
    <source>
        <dbReference type="EMBL" id="NWD42033.1"/>
    </source>
</evidence>
<comment type="caution">
    <text evidence="6">The sequence shown here is derived from an EMBL/GenBank/DDBJ whole genome shotgun (WGS) entry which is preliminary data.</text>
</comment>
<evidence type="ECO:0000256" key="3">
    <source>
        <dbReference type="ARBA" id="ARBA00023125"/>
    </source>
</evidence>
<dbReference type="PROSITE" id="PS50931">
    <property type="entry name" value="HTH_LYSR"/>
    <property type="match status" value="1"/>
</dbReference>
<evidence type="ECO:0000259" key="5">
    <source>
        <dbReference type="PROSITE" id="PS50931"/>
    </source>
</evidence>
<evidence type="ECO:0000313" key="7">
    <source>
        <dbReference type="Proteomes" id="UP000546584"/>
    </source>
</evidence>
<protein>
    <submittedName>
        <fullName evidence="6">LysR family transcriptional regulator</fullName>
    </submittedName>
</protein>
<dbReference type="InterPro" id="IPR005119">
    <property type="entry name" value="LysR_subst-bd"/>
</dbReference>
<dbReference type="GO" id="GO:0043565">
    <property type="term" value="F:sequence-specific DNA binding"/>
    <property type="evidence" value="ECO:0007669"/>
    <property type="project" value="TreeGrafter"/>
</dbReference>
<keyword evidence="2" id="KW-0805">Transcription regulation</keyword>
<sequence length="296" mass="33218">MDQVKAMKVFVRIYERSSFTLAADDLNLPRATLTHTLNQFESWLGTRLLERSTRRVRPTLDGEAYYLRCVQLLAELEEAELAFRSVAPKGRLRVDLHGTLAKYFVIPALPQFMARYPEIELSISEADRFVDLIAEGVDCVLRAGTLGDSALIGRRVATLRQVTCASPAYLRKYGEPKRLADLGEHRAVNYVSRTTAKLFPFEFMVDGQVQEVTIEGALSVFGAEIYSASAVAGLGIIQCPHYRIAELINQGVMQEILTDTPPPPMPVSVLYPQNRHMSPRVRVFVDWLAEIFATAR</sequence>
<keyword evidence="3" id="KW-0238">DNA-binding</keyword>
<reference evidence="6 7" key="1">
    <citation type="submission" date="2020-04" db="EMBL/GenBank/DDBJ databases">
        <title>Molecular characterization of pseudomonads from Agaricus bisporus reveal novel blotch 2 pathogens in Western Europe.</title>
        <authorList>
            <person name="Taparia T."/>
            <person name="Krijger M."/>
            <person name="Haynes E."/>
            <person name="Elpinstone J.G."/>
            <person name="Noble R."/>
            <person name="Van Der Wolf J."/>
        </authorList>
    </citation>
    <scope>NUCLEOTIDE SEQUENCE [LARGE SCALE GENOMIC DNA]</scope>
    <source>
        <strain evidence="6 7">IPO3753</strain>
    </source>
</reference>
<dbReference type="Pfam" id="PF03466">
    <property type="entry name" value="LysR_substrate"/>
    <property type="match status" value="1"/>
</dbReference>
<accession>A0A1H2GIM8</accession>
<dbReference type="GO" id="GO:0003700">
    <property type="term" value="F:DNA-binding transcription factor activity"/>
    <property type="evidence" value="ECO:0007669"/>
    <property type="project" value="InterPro"/>
</dbReference>
<evidence type="ECO:0000256" key="2">
    <source>
        <dbReference type="ARBA" id="ARBA00023015"/>
    </source>
</evidence>
<proteinExistence type="inferred from homology"/>
<organism evidence="6 7">
    <name type="scientific">Pseudomonas yamanorum</name>
    <dbReference type="NCBI Taxonomy" id="515393"/>
    <lineage>
        <taxon>Bacteria</taxon>
        <taxon>Pseudomonadati</taxon>
        <taxon>Pseudomonadota</taxon>
        <taxon>Gammaproteobacteria</taxon>
        <taxon>Pseudomonadales</taxon>
        <taxon>Pseudomonadaceae</taxon>
        <taxon>Pseudomonas</taxon>
    </lineage>
</organism>
<dbReference type="Gene3D" id="1.10.10.10">
    <property type="entry name" value="Winged helix-like DNA-binding domain superfamily/Winged helix DNA-binding domain"/>
    <property type="match status" value="1"/>
</dbReference>
<gene>
    <name evidence="6" type="ORF">HX826_09165</name>
</gene>
<dbReference type="SUPFAM" id="SSF53850">
    <property type="entry name" value="Periplasmic binding protein-like II"/>
    <property type="match status" value="1"/>
</dbReference>
<dbReference type="Proteomes" id="UP000546584">
    <property type="component" value="Unassembled WGS sequence"/>
</dbReference>
<name>A0A1H2GIM8_9PSED</name>
<dbReference type="CDD" id="cd08472">
    <property type="entry name" value="PBP2_CrgA_like_3"/>
    <property type="match status" value="1"/>
</dbReference>
<dbReference type="RefSeq" id="WP_093202899.1">
    <property type="nucleotide sequence ID" value="NZ_CP159621.1"/>
</dbReference>
<dbReference type="FunFam" id="1.10.10.10:FF:000001">
    <property type="entry name" value="LysR family transcriptional regulator"/>
    <property type="match status" value="1"/>
</dbReference>
<comment type="similarity">
    <text evidence="1">Belongs to the LysR transcriptional regulatory family.</text>
</comment>
<feature type="domain" description="HTH lysR-type" evidence="5">
    <location>
        <begin position="1"/>
        <end position="59"/>
    </location>
</feature>
<dbReference type="AlphaFoldDB" id="A0A1H2GIM8"/>
<dbReference type="PANTHER" id="PTHR30537:SF72">
    <property type="entry name" value="LYSR FAMILY TRANSCRIPTIONAL REGULATOR"/>
    <property type="match status" value="1"/>
</dbReference>
<evidence type="ECO:0000256" key="4">
    <source>
        <dbReference type="ARBA" id="ARBA00023163"/>
    </source>
</evidence>
<dbReference type="InterPro" id="IPR058163">
    <property type="entry name" value="LysR-type_TF_proteobact-type"/>
</dbReference>
<evidence type="ECO:0000256" key="1">
    <source>
        <dbReference type="ARBA" id="ARBA00009437"/>
    </source>
</evidence>
<dbReference type="FunFam" id="3.40.190.290:FF:000001">
    <property type="entry name" value="Transcriptional regulator, LysR family"/>
    <property type="match status" value="1"/>
</dbReference>
<dbReference type="PANTHER" id="PTHR30537">
    <property type="entry name" value="HTH-TYPE TRANSCRIPTIONAL REGULATOR"/>
    <property type="match status" value="1"/>
</dbReference>
<dbReference type="InterPro" id="IPR036388">
    <property type="entry name" value="WH-like_DNA-bd_sf"/>
</dbReference>
<dbReference type="Pfam" id="PF00126">
    <property type="entry name" value="HTH_1"/>
    <property type="match status" value="1"/>
</dbReference>
<dbReference type="InterPro" id="IPR036390">
    <property type="entry name" value="WH_DNA-bd_sf"/>
</dbReference>
<dbReference type="Gene3D" id="3.40.190.290">
    <property type="match status" value="1"/>
</dbReference>
<dbReference type="GeneID" id="93513573"/>
<dbReference type="InterPro" id="IPR000847">
    <property type="entry name" value="LysR_HTH_N"/>
</dbReference>
<keyword evidence="4" id="KW-0804">Transcription</keyword>
<dbReference type="SUPFAM" id="SSF46785">
    <property type="entry name" value="Winged helix' DNA-binding domain"/>
    <property type="match status" value="1"/>
</dbReference>
<dbReference type="GO" id="GO:0006351">
    <property type="term" value="P:DNA-templated transcription"/>
    <property type="evidence" value="ECO:0007669"/>
    <property type="project" value="TreeGrafter"/>
</dbReference>